<keyword evidence="4" id="KW-0325">Glycoprotein</keyword>
<evidence type="ECO:0000313" key="9">
    <source>
        <dbReference type="EMBL" id="CAB9504563.1"/>
    </source>
</evidence>
<evidence type="ECO:0000256" key="3">
    <source>
        <dbReference type="ARBA" id="ARBA00023157"/>
    </source>
</evidence>
<accession>A0A9N8H7E0</accession>
<evidence type="ECO:0000313" key="10">
    <source>
        <dbReference type="Proteomes" id="UP001153069"/>
    </source>
</evidence>
<keyword evidence="7" id="KW-0812">Transmembrane</keyword>
<keyword evidence="7" id="KW-1133">Transmembrane helix</keyword>
<reference evidence="9" key="1">
    <citation type="submission" date="2020-06" db="EMBL/GenBank/DDBJ databases">
        <authorList>
            <consortium name="Plant Systems Biology data submission"/>
        </authorList>
    </citation>
    <scope>NUCLEOTIDE SEQUENCE</scope>
    <source>
        <strain evidence="9">D6</strain>
    </source>
</reference>
<evidence type="ECO:0000256" key="6">
    <source>
        <dbReference type="SAM" id="MobiDB-lite"/>
    </source>
</evidence>
<dbReference type="PRINTS" id="PR00722">
    <property type="entry name" value="CHYMOTRYPSIN"/>
</dbReference>
<evidence type="ECO:0000256" key="4">
    <source>
        <dbReference type="ARBA" id="ARBA00023180"/>
    </source>
</evidence>
<feature type="transmembrane region" description="Helical" evidence="7">
    <location>
        <begin position="53"/>
        <end position="71"/>
    </location>
</feature>
<feature type="region of interest" description="Disordered" evidence="6">
    <location>
        <begin position="1"/>
        <end position="42"/>
    </location>
</feature>
<dbReference type="AlphaFoldDB" id="A0A9N8H7E0"/>
<dbReference type="GO" id="GO:0004252">
    <property type="term" value="F:serine-type endopeptidase activity"/>
    <property type="evidence" value="ECO:0007669"/>
    <property type="project" value="InterPro"/>
</dbReference>
<evidence type="ECO:0000256" key="1">
    <source>
        <dbReference type="ARBA" id="ARBA00007664"/>
    </source>
</evidence>
<dbReference type="InterPro" id="IPR001254">
    <property type="entry name" value="Trypsin_dom"/>
</dbReference>
<dbReference type="SUPFAM" id="SSF50494">
    <property type="entry name" value="Trypsin-like serine proteases"/>
    <property type="match status" value="1"/>
</dbReference>
<organism evidence="9 10">
    <name type="scientific">Seminavis robusta</name>
    <dbReference type="NCBI Taxonomy" id="568900"/>
    <lineage>
        <taxon>Eukaryota</taxon>
        <taxon>Sar</taxon>
        <taxon>Stramenopiles</taxon>
        <taxon>Ochrophyta</taxon>
        <taxon>Bacillariophyta</taxon>
        <taxon>Bacillariophyceae</taxon>
        <taxon>Bacillariophycidae</taxon>
        <taxon>Naviculales</taxon>
        <taxon>Naviculaceae</taxon>
        <taxon>Seminavis</taxon>
    </lineage>
</organism>
<dbReference type="InterPro" id="IPR018114">
    <property type="entry name" value="TRYPSIN_HIS"/>
</dbReference>
<keyword evidence="10" id="KW-1185">Reference proteome</keyword>
<dbReference type="Gene3D" id="2.40.10.10">
    <property type="entry name" value="Trypsin-like serine proteases"/>
    <property type="match status" value="1"/>
</dbReference>
<dbReference type="PROSITE" id="PS50240">
    <property type="entry name" value="TRYPSIN_DOM"/>
    <property type="match status" value="1"/>
</dbReference>
<comment type="similarity">
    <text evidence="1">Belongs to the peptidase S1 family.</text>
</comment>
<dbReference type="Pfam" id="PF00089">
    <property type="entry name" value="Trypsin"/>
    <property type="match status" value="1"/>
</dbReference>
<dbReference type="SMART" id="SM00020">
    <property type="entry name" value="Tryp_SPc"/>
    <property type="match status" value="1"/>
</dbReference>
<dbReference type="CDD" id="cd00190">
    <property type="entry name" value="Tryp_SPc"/>
    <property type="match status" value="1"/>
</dbReference>
<dbReference type="InterPro" id="IPR050430">
    <property type="entry name" value="Peptidase_S1"/>
</dbReference>
<comment type="caution">
    <text evidence="9">The sequence shown here is derived from an EMBL/GenBank/DDBJ whole genome shotgun (WGS) entry which is preliminary data.</text>
</comment>
<keyword evidence="2" id="KW-0843">Virulence</keyword>
<dbReference type="Proteomes" id="UP001153069">
    <property type="component" value="Unassembled WGS sequence"/>
</dbReference>
<dbReference type="PROSITE" id="PS00134">
    <property type="entry name" value="TRYPSIN_HIS"/>
    <property type="match status" value="1"/>
</dbReference>
<feature type="region of interest" description="Disordered" evidence="6">
    <location>
        <begin position="657"/>
        <end position="678"/>
    </location>
</feature>
<keyword evidence="5" id="KW-0645">Protease</keyword>
<keyword evidence="5" id="KW-0378">Hydrolase</keyword>
<dbReference type="InterPro" id="IPR001314">
    <property type="entry name" value="Peptidase_S1A"/>
</dbReference>
<evidence type="ECO:0000259" key="8">
    <source>
        <dbReference type="PROSITE" id="PS50240"/>
    </source>
</evidence>
<dbReference type="PANTHER" id="PTHR24276:SF98">
    <property type="entry name" value="FI18310P1-RELATED"/>
    <property type="match status" value="1"/>
</dbReference>
<dbReference type="InterPro" id="IPR009003">
    <property type="entry name" value="Peptidase_S1_PA"/>
</dbReference>
<proteinExistence type="inferred from homology"/>
<keyword evidence="7" id="KW-0472">Membrane</keyword>
<evidence type="ECO:0000256" key="2">
    <source>
        <dbReference type="ARBA" id="ARBA00023026"/>
    </source>
</evidence>
<dbReference type="InterPro" id="IPR043504">
    <property type="entry name" value="Peptidase_S1_PA_chymotrypsin"/>
</dbReference>
<evidence type="ECO:0000256" key="7">
    <source>
        <dbReference type="SAM" id="Phobius"/>
    </source>
</evidence>
<dbReference type="GO" id="GO:0006508">
    <property type="term" value="P:proteolysis"/>
    <property type="evidence" value="ECO:0007669"/>
    <property type="project" value="UniProtKB-KW"/>
</dbReference>
<dbReference type="PROSITE" id="PS00135">
    <property type="entry name" value="TRYPSIN_SER"/>
    <property type="match status" value="1"/>
</dbReference>
<keyword evidence="3" id="KW-1015">Disulfide bond</keyword>
<name>A0A9N8H7E0_9STRA</name>
<dbReference type="OrthoDB" id="10066789at2759"/>
<sequence>MMNQQQQLEEEIKSEPQAQETEAGHPRRLSKPPLSHQHQYTTTSTTSIPHWSLMYMLLIGLISLIQVSFAADATTTNSTNSAIPKRRGTLADTRIVGGDLVDNAFKYPFFMEWEDAKCGASLIHDDIALSAAHCESDVHPFAMRLFMLNTQTETGLFRTIERQVAHPLYQGDKQDYDFMIIKLHTSALVDEQGQLTGAATVDINRDPNIPAVGDPLTAMGYGRTDQDAPDTSDEFREVEIYYISDDTCLEQYGVGDFVQELMFCAGVPGGGRDTCQGDSGGPIIHQATGTQVGAVSFGAGCAQAEYAGVNSRISAVSEWIDEMVCELSDNPPATCADRNGNNNNLPAGPGQLSVTITHDDYPEETAWAFTYLGPLPNPGTLVAGDVGATNVNPIGSPNGYDNQVQIHAEPFRRQNSVGDREVVTKSFTNLPLGRYSVQFGDAAGDGICCSYGNGKLEVTNDKAGTTVWENNGQFGIYIEVILDIGPGGSVTQVEEDTEYDNSWEAFNAVNHPPTFDQEWPGAMPAGDRNAIMVNLKFDSYPEETSWTLYSEIAGSWNPLRILSGSQEGVAADLVSVEVDNLSAGWYRFTTADRGADGICCLHRRGWVSLTGGIITTRERGLVWGNNGEFGPQIDVYFNIDSEGFISQVSYADPLTATTRSSLRRRQDNDNGGRQRHLKASSFTDLPIQQLHKSQTDR</sequence>
<keyword evidence="5" id="KW-0720">Serine protease</keyword>
<dbReference type="EMBL" id="CAICTM010000200">
    <property type="protein sequence ID" value="CAB9504563.1"/>
    <property type="molecule type" value="Genomic_DNA"/>
</dbReference>
<protein>
    <submittedName>
        <fullName evidence="9">Vitamin K-dependent protein C</fullName>
    </submittedName>
</protein>
<gene>
    <name evidence="9" type="ORF">SEMRO_201_G084980.1</name>
</gene>
<dbReference type="InterPro" id="IPR033116">
    <property type="entry name" value="TRYPSIN_SER"/>
</dbReference>
<feature type="domain" description="Peptidase S1" evidence="8">
    <location>
        <begin position="95"/>
        <end position="325"/>
    </location>
</feature>
<evidence type="ECO:0000256" key="5">
    <source>
        <dbReference type="RuleBase" id="RU363034"/>
    </source>
</evidence>
<dbReference type="PANTHER" id="PTHR24276">
    <property type="entry name" value="POLYSERASE-RELATED"/>
    <property type="match status" value="1"/>
</dbReference>